<dbReference type="InterPro" id="IPR006620">
    <property type="entry name" value="Pro_4_hyd_alph"/>
</dbReference>
<gene>
    <name evidence="8" type="ORF">E0L32_005669</name>
</gene>
<protein>
    <recommendedName>
        <fullName evidence="7">Prolyl 4-hydroxylase alpha subunit domain-containing protein</fullName>
    </recommendedName>
</protein>
<dbReference type="InParanoid" id="A0A507B9A0"/>
<dbReference type="Pfam" id="PF13640">
    <property type="entry name" value="2OG-FeII_Oxy_3"/>
    <property type="match status" value="1"/>
</dbReference>
<dbReference type="Proteomes" id="UP000319257">
    <property type="component" value="Unassembled WGS sequence"/>
</dbReference>
<keyword evidence="4" id="KW-0560">Oxidoreductase</keyword>
<keyword evidence="5" id="KW-0408">Iron</keyword>
<dbReference type="OrthoDB" id="69177at2759"/>
<evidence type="ECO:0000313" key="9">
    <source>
        <dbReference type="Proteomes" id="UP000319257"/>
    </source>
</evidence>
<dbReference type="PANTHER" id="PTHR10869">
    <property type="entry name" value="PROLYL 4-HYDROXYLASE ALPHA SUBUNIT"/>
    <property type="match status" value="1"/>
</dbReference>
<dbReference type="EMBL" id="SKBQ01000030">
    <property type="protein sequence ID" value="TPX13969.1"/>
    <property type="molecule type" value="Genomic_DNA"/>
</dbReference>
<dbReference type="FunFam" id="2.60.120.620:FF:000021">
    <property type="entry name" value="WGS project CABT00000000 data, contig 2.8"/>
    <property type="match status" value="1"/>
</dbReference>
<evidence type="ECO:0000256" key="2">
    <source>
        <dbReference type="ARBA" id="ARBA00022723"/>
    </source>
</evidence>
<evidence type="ECO:0000313" key="8">
    <source>
        <dbReference type="EMBL" id="TPX13969.1"/>
    </source>
</evidence>
<dbReference type="RefSeq" id="XP_030995680.1">
    <property type="nucleotide sequence ID" value="XM_031140216.1"/>
</dbReference>
<keyword evidence="3" id="KW-0223">Dioxygenase</keyword>
<dbReference type="GeneID" id="41973116"/>
<dbReference type="AlphaFoldDB" id="A0A507B9A0"/>
<dbReference type="GO" id="GO:0031418">
    <property type="term" value="F:L-ascorbic acid binding"/>
    <property type="evidence" value="ECO:0007669"/>
    <property type="project" value="InterPro"/>
</dbReference>
<evidence type="ECO:0000259" key="7">
    <source>
        <dbReference type="SMART" id="SM00702"/>
    </source>
</evidence>
<dbReference type="GO" id="GO:0005783">
    <property type="term" value="C:endoplasmic reticulum"/>
    <property type="evidence" value="ECO:0007669"/>
    <property type="project" value="TreeGrafter"/>
</dbReference>
<feature type="compositionally biased region" description="Low complexity" evidence="6">
    <location>
        <begin position="9"/>
        <end position="31"/>
    </location>
</feature>
<dbReference type="InterPro" id="IPR045054">
    <property type="entry name" value="P4HA-like"/>
</dbReference>
<comment type="caution">
    <text evidence="8">The sequence shown here is derived from an EMBL/GenBank/DDBJ whole genome shotgun (WGS) entry which is preliminary data.</text>
</comment>
<feature type="region of interest" description="Disordered" evidence="6">
    <location>
        <begin position="1"/>
        <end position="38"/>
    </location>
</feature>
<dbReference type="GO" id="GO:0004656">
    <property type="term" value="F:procollagen-proline 4-dioxygenase activity"/>
    <property type="evidence" value="ECO:0007669"/>
    <property type="project" value="TreeGrafter"/>
</dbReference>
<keyword evidence="9" id="KW-1185">Reference proteome</keyword>
<accession>A0A507B9A0</accession>
<dbReference type="Gene3D" id="2.60.120.620">
    <property type="entry name" value="q2cbj1_9rhob like domain"/>
    <property type="match status" value="1"/>
</dbReference>
<sequence>MAKPGKGKANNTSAQGAQTTTTPASSSSSSPPNWPAFKPPLPLPGLSLELEPLVEDQIVVVRNFWPRSLCRDYVSFLKTLPLVTTPGKPKKGDAVRVNDRFEINDARFADRLWSQTGLKDVVLQDEEARRLWGGEPVGLNPRIRVYRYSKGQYFAAHYDDYNAVTVNDKPAKTTWTLLLYLTSAAEGCSGGETVFYPHDRISAKEEIPVSLETGMLLLHKHGDDCMLALGNGESLDELWHLDPIIFSTPSQYIAPMLPIAENPMIDPTLRIALLGSNQTPPQNLLSQNAPLRV</sequence>
<keyword evidence="2" id="KW-0479">Metal-binding</keyword>
<evidence type="ECO:0000256" key="1">
    <source>
        <dbReference type="ARBA" id="ARBA00001961"/>
    </source>
</evidence>
<organism evidence="8 9">
    <name type="scientific">Thyridium curvatum</name>
    <dbReference type="NCBI Taxonomy" id="1093900"/>
    <lineage>
        <taxon>Eukaryota</taxon>
        <taxon>Fungi</taxon>
        <taxon>Dikarya</taxon>
        <taxon>Ascomycota</taxon>
        <taxon>Pezizomycotina</taxon>
        <taxon>Sordariomycetes</taxon>
        <taxon>Sordariomycetidae</taxon>
        <taxon>Thyridiales</taxon>
        <taxon>Thyridiaceae</taxon>
        <taxon>Thyridium</taxon>
    </lineage>
</organism>
<reference evidence="8 9" key="1">
    <citation type="submission" date="2019-06" db="EMBL/GenBank/DDBJ databases">
        <title>Draft genome sequence of the filamentous fungus Phialemoniopsis curvata isolated from diesel fuel.</title>
        <authorList>
            <person name="Varaljay V.A."/>
            <person name="Lyon W.J."/>
            <person name="Crouch A.L."/>
            <person name="Drake C.E."/>
            <person name="Hollomon J.M."/>
            <person name="Nadeau L.J."/>
            <person name="Nunn H.S."/>
            <person name="Stevenson B.S."/>
            <person name="Bojanowski C.L."/>
            <person name="Crookes-Goodson W.J."/>
        </authorList>
    </citation>
    <scope>NUCLEOTIDE SEQUENCE [LARGE SCALE GENOMIC DNA]</scope>
    <source>
        <strain evidence="8 9">D216</strain>
    </source>
</reference>
<dbReference type="PANTHER" id="PTHR10869:SF236">
    <property type="entry name" value="PROLYL 4-HYDROXYLASE ALPHA SUBUNIT DOMAIN-CONTAINING PROTEIN"/>
    <property type="match status" value="1"/>
</dbReference>
<name>A0A507B9A0_9PEZI</name>
<proteinExistence type="predicted"/>
<evidence type="ECO:0000256" key="3">
    <source>
        <dbReference type="ARBA" id="ARBA00022964"/>
    </source>
</evidence>
<evidence type="ECO:0000256" key="6">
    <source>
        <dbReference type="SAM" id="MobiDB-lite"/>
    </source>
</evidence>
<dbReference type="GO" id="GO:0005506">
    <property type="term" value="F:iron ion binding"/>
    <property type="evidence" value="ECO:0007669"/>
    <property type="project" value="InterPro"/>
</dbReference>
<evidence type="ECO:0000256" key="4">
    <source>
        <dbReference type="ARBA" id="ARBA00023002"/>
    </source>
</evidence>
<comment type="cofactor">
    <cofactor evidence="1">
        <name>L-ascorbate</name>
        <dbReference type="ChEBI" id="CHEBI:38290"/>
    </cofactor>
</comment>
<dbReference type="InterPro" id="IPR044862">
    <property type="entry name" value="Pro_4_hyd_alph_FE2OG_OXY"/>
</dbReference>
<evidence type="ECO:0000256" key="5">
    <source>
        <dbReference type="ARBA" id="ARBA00023004"/>
    </source>
</evidence>
<feature type="domain" description="Prolyl 4-hydroxylase alpha subunit" evidence="7">
    <location>
        <begin position="56"/>
        <end position="235"/>
    </location>
</feature>
<dbReference type="SMART" id="SM00702">
    <property type="entry name" value="P4Hc"/>
    <property type="match status" value="1"/>
</dbReference>